<sequence length="123" mass="13880">MKILGLWLWATIISIHSTCWGIYDPHSLMRTHHVTSTKLHHVLLMLSKKHHLTANGMVLLLNGNTITPLMPELVPCDSPCWVLETQLISILITGLHVHQITSKSSRPILFMFLRMRMAAGGHS</sequence>
<evidence type="ECO:0000313" key="2">
    <source>
        <dbReference type="EMBL" id="MEQ2298176.1"/>
    </source>
</evidence>
<organism evidence="2 3">
    <name type="scientific">Ameca splendens</name>
    <dbReference type="NCBI Taxonomy" id="208324"/>
    <lineage>
        <taxon>Eukaryota</taxon>
        <taxon>Metazoa</taxon>
        <taxon>Chordata</taxon>
        <taxon>Craniata</taxon>
        <taxon>Vertebrata</taxon>
        <taxon>Euteleostomi</taxon>
        <taxon>Actinopterygii</taxon>
        <taxon>Neopterygii</taxon>
        <taxon>Teleostei</taxon>
        <taxon>Neoteleostei</taxon>
        <taxon>Acanthomorphata</taxon>
        <taxon>Ovalentaria</taxon>
        <taxon>Atherinomorphae</taxon>
        <taxon>Cyprinodontiformes</taxon>
        <taxon>Goodeidae</taxon>
        <taxon>Ameca</taxon>
    </lineage>
</organism>
<keyword evidence="3" id="KW-1185">Reference proteome</keyword>
<protein>
    <recommendedName>
        <fullName evidence="4">Secreted protein</fullName>
    </recommendedName>
</protein>
<gene>
    <name evidence="2" type="ORF">AMECASPLE_002502</name>
</gene>
<evidence type="ECO:0008006" key="4">
    <source>
        <dbReference type="Google" id="ProtNLM"/>
    </source>
</evidence>
<reference evidence="2 3" key="1">
    <citation type="submission" date="2021-06" db="EMBL/GenBank/DDBJ databases">
        <authorList>
            <person name="Palmer J.M."/>
        </authorList>
    </citation>
    <scope>NUCLEOTIDE SEQUENCE [LARGE SCALE GENOMIC DNA]</scope>
    <source>
        <strain evidence="2 3">AS_MEX2019</strain>
        <tissue evidence="2">Muscle</tissue>
    </source>
</reference>
<keyword evidence="1" id="KW-0732">Signal</keyword>
<feature type="signal peptide" evidence="1">
    <location>
        <begin position="1"/>
        <end position="21"/>
    </location>
</feature>
<dbReference type="Proteomes" id="UP001469553">
    <property type="component" value="Unassembled WGS sequence"/>
</dbReference>
<proteinExistence type="predicted"/>
<comment type="caution">
    <text evidence="2">The sequence shown here is derived from an EMBL/GenBank/DDBJ whole genome shotgun (WGS) entry which is preliminary data.</text>
</comment>
<feature type="chain" id="PRO_5045493288" description="Secreted protein" evidence="1">
    <location>
        <begin position="22"/>
        <end position="123"/>
    </location>
</feature>
<dbReference type="EMBL" id="JAHRIP010047116">
    <property type="protein sequence ID" value="MEQ2298176.1"/>
    <property type="molecule type" value="Genomic_DNA"/>
</dbReference>
<evidence type="ECO:0000313" key="3">
    <source>
        <dbReference type="Proteomes" id="UP001469553"/>
    </source>
</evidence>
<accession>A0ABV0YWU2</accession>
<evidence type="ECO:0000256" key="1">
    <source>
        <dbReference type="SAM" id="SignalP"/>
    </source>
</evidence>
<name>A0ABV0YWU2_9TELE</name>